<dbReference type="PANTHER" id="PTHR43217:SF2">
    <property type="entry name" value="SUCCINATE-SEMIALDEHYDE DEHYDROGENASE [NADP(+)]"/>
    <property type="match status" value="1"/>
</dbReference>
<protein>
    <submittedName>
        <fullName evidence="5">NAD-dependent aldehyde dehydrogenase</fullName>
    </submittedName>
</protein>
<dbReference type="AlphaFoldDB" id="A0A0R1V3T9"/>
<gene>
    <name evidence="5" type="ORF">FD50_GL001565</name>
</gene>
<name>A0A0R1V3T9_9LACO</name>
<dbReference type="InterPro" id="IPR015590">
    <property type="entry name" value="Aldehyde_DH_dom"/>
</dbReference>
<reference evidence="5 6" key="1">
    <citation type="journal article" date="2015" name="Genome Announc.">
        <title>Expanding the biotechnology potential of lactobacilli through comparative genomics of 213 strains and associated genera.</title>
        <authorList>
            <person name="Sun Z."/>
            <person name="Harris H.M."/>
            <person name="McCann A."/>
            <person name="Guo C."/>
            <person name="Argimon S."/>
            <person name="Zhang W."/>
            <person name="Yang X."/>
            <person name="Jeffery I.B."/>
            <person name="Cooney J.C."/>
            <person name="Kagawa T.F."/>
            <person name="Liu W."/>
            <person name="Song Y."/>
            <person name="Salvetti E."/>
            <person name="Wrobel A."/>
            <person name="Rasinkangas P."/>
            <person name="Parkhill J."/>
            <person name="Rea M.C."/>
            <person name="O'Sullivan O."/>
            <person name="Ritari J."/>
            <person name="Douillard F.P."/>
            <person name="Paul Ross R."/>
            <person name="Yang R."/>
            <person name="Briner A.E."/>
            <person name="Felis G.E."/>
            <person name="de Vos W.M."/>
            <person name="Barrangou R."/>
            <person name="Klaenhammer T.R."/>
            <person name="Caufield P.W."/>
            <person name="Cui Y."/>
            <person name="Zhang H."/>
            <person name="O'Toole P.W."/>
        </authorList>
    </citation>
    <scope>NUCLEOTIDE SEQUENCE [LARGE SCALE GENOMIC DNA]</scope>
    <source>
        <strain evidence="5 6">DSM 16230</strain>
    </source>
</reference>
<dbReference type="SUPFAM" id="SSF53720">
    <property type="entry name" value="ALDH-like"/>
    <property type="match status" value="1"/>
</dbReference>
<dbReference type="PANTHER" id="PTHR43217">
    <property type="entry name" value="SUCCINATE SEMIALDEHYDE DEHYDROGENASE [NAD(P)+] SAD"/>
    <property type="match status" value="1"/>
</dbReference>
<dbReference type="InterPro" id="IPR016162">
    <property type="entry name" value="Ald_DH_N"/>
</dbReference>
<dbReference type="PATRIC" id="fig|1423801.4.peg.1602"/>
<feature type="domain" description="Aldehyde dehydrogenase" evidence="4">
    <location>
        <begin position="3"/>
        <end position="453"/>
    </location>
</feature>
<dbReference type="InterPro" id="IPR016160">
    <property type="entry name" value="Ald_DH_CS_CYS"/>
</dbReference>
<evidence type="ECO:0000256" key="3">
    <source>
        <dbReference type="ARBA" id="ARBA00023002"/>
    </source>
</evidence>
<evidence type="ECO:0000313" key="6">
    <source>
        <dbReference type="Proteomes" id="UP000051166"/>
    </source>
</evidence>
<dbReference type="InterPro" id="IPR047110">
    <property type="entry name" value="GABD/Sad-like"/>
</dbReference>
<proteinExistence type="inferred from homology"/>
<evidence type="ECO:0000256" key="2">
    <source>
        <dbReference type="ARBA" id="ARBA00022857"/>
    </source>
</evidence>
<dbReference type="STRING" id="1423801.FD50_GL001565"/>
<comment type="caution">
    <text evidence="5">The sequence shown here is derived from an EMBL/GenBank/DDBJ whole genome shotgun (WGS) entry which is preliminary data.</text>
</comment>
<keyword evidence="3" id="KW-0560">Oxidoreductase</keyword>
<organism evidence="5 6">
    <name type="scientific">Liquorilactobacillus satsumensis DSM 16230 = JCM 12392</name>
    <dbReference type="NCBI Taxonomy" id="1423801"/>
    <lineage>
        <taxon>Bacteria</taxon>
        <taxon>Bacillati</taxon>
        <taxon>Bacillota</taxon>
        <taxon>Bacilli</taxon>
        <taxon>Lactobacillales</taxon>
        <taxon>Lactobacillaceae</taxon>
        <taxon>Liquorilactobacillus</taxon>
    </lineage>
</organism>
<accession>A0A0R1V3T9</accession>
<dbReference type="GO" id="GO:0004030">
    <property type="term" value="F:aldehyde dehydrogenase [NAD(P)+] activity"/>
    <property type="evidence" value="ECO:0007669"/>
    <property type="project" value="InterPro"/>
</dbReference>
<dbReference type="Gene3D" id="3.40.605.10">
    <property type="entry name" value="Aldehyde Dehydrogenase, Chain A, domain 1"/>
    <property type="match status" value="1"/>
</dbReference>
<dbReference type="GO" id="GO:0004777">
    <property type="term" value="F:succinate-semialdehyde dehydrogenase (NAD+) activity"/>
    <property type="evidence" value="ECO:0007669"/>
    <property type="project" value="TreeGrafter"/>
</dbReference>
<dbReference type="GeneID" id="98307075"/>
<dbReference type="InterPro" id="IPR016161">
    <property type="entry name" value="Ald_DH/histidinol_DH"/>
</dbReference>
<dbReference type="InterPro" id="IPR044148">
    <property type="entry name" value="ALDH_GabD1-like"/>
</dbReference>
<dbReference type="Pfam" id="PF00171">
    <property type="entry name" value="Aldedh"/>
    <property type="match status" value="1"/>
</dbReference>
<keyword evidence="6" id="KW-1185">Reference proteome</keyword>
<evidence type="ECO:0000259" key="4">
    <source>
        <dbReference type="Pfam" id="PF00171"/>
    </source>
</evidence>
<sequence length="455" mass="49366">MSYKAINPYNGELIREFAATSDQEVEAALKNAELFYQTAKKEPISKRAALLARLATEFTDHLEKYARYLTTNMGKRIDEARSEVKKNAAFANYYVHAGEKALKNQTYSNAAGKTAQLEFSSIGAILSVEPWNFPYTQIMRVFAPNFILGNPVLLKHASIVPECAQAFEDACHAAGLPAGAFKNLFVDYDQVNKIIADPRVQGVALTGSEKAGATLAAEAGKNLKKSTMELGGTDVCIVLNDAELETAIAGAVSARLNNAGQVCTAAKRYLVQSKIYDKFLAGIIAEFKQKKLGDPLDEQTTLAPLSSKKAQQNLQKQVANVLAGGSKVLWGDPRPVEGPGAFFNPLIITGMTFDNPMYDTELFGPVAQIYKVDTEAEMLKIANHSNYGLGGAIYSQDAQHAQQLASQVETGQIAINQPLSSHPEFPFGGVKKSGYGRELSDLGIREFANIKTILK</sequence>
<dbReference type="RefSeq" id="WP_056959534.1">
    <property type="nucleotide sequence ID" value="NZ_AZFQ01000011.1"/>
</dbReference>
<dbReference type="PROSITE" id="PS00070">
    <property type="entry name" value="ALDEHYDE_DEHYDR_CYS"/>
    <property type="match status" value="1"/>
</dbReference>
<dbReference type="Proteomes" id="UP000051166">
    <property type="component" value="Unassembled WGS sequence"/>
</dbReference>
<dbReference type="EMBL" id="AZFQ01000011">
    <property type="protein sequence ID" value="KRM00306.1"/>
    <property type="molecule type" value="Genomic_DNA"/>
</dbReference>
<evidence type="ECO:0000256" key="1">
    <source>
        <dbReference type="ARBA" id="ARBA00009986"/>
    </source>
</evidence>
<dbReference type="InterPro" id="IPR016163">
    <property type="entry name" value="Ald_DH_C"/>
</dbReference>
<dbReference type="OrthoDB" id="9762913at2"/>
<dbReference type="FunFam" id="3.40.605.10:FF:000012">
    <property type="entry name" value="NAD-dependent succinate-semialdehyde dehydrogenase"/>
    <property type="match status" value="1"/>
</dbReference>
<comment type="similarity">
    <text evidence="1">Belongs to the aldehyde dehydrogenase family.</text>
</comment>
<keyword evidence="2" id="KW-0521">NADP</keyword>
<dbReference type="Gene3D" id="3.40.309.10">
    <property type="entry name" value="Aldehyde Dehydrogenase, Chain A, domain 2"/>
    <property type="match status" value="1"/>
</dbReference>
<evidence type="ECO:0000313" key="5">
    <source>
        <dbReference type="EMBL" id="KRM00306.1"/>
    </source>
</evidence>
<dbReference type="CDD" id="cd07100">
    <property type="entry name" value="ALDH_SSADH1_GabD1"/>
    <property type="match status" value="1"/>
</dbReference>